<dbReference type="PANTHER" id="PTHR43037">
    <property type="entry name" value="UNNAMED PRODUCT-RELATED"/>
    <property type="match status" value="1"/>
</dbReference>
<protein>
    <recommendedName>
        <fullName evidence="5">Peptidase S9 prolyl oligopeptidase catalytic domain-containing protein</fullName>
    </recommendedName>
</protein>
<organism evidence="3 4">
    <name type="scientific">Anditalea andensis</name>
    <dbReference type="NCBI Taxonomy" id="1048983"/>
    <lineage>
        <taxon>Bacteria</taxon>
        <taxon>Pseudomonadati</taxon>
        <taxon>Bacteroidota</taxon>
        <taxon>Cytophagia</taxon>
        <taxon>Cytophagales</taxon>
        <taxon>Cytophagaceae</taxon>
        <taxon>Anditalea</taxon>
    </lineage>
</organism>
<evidence type="ECO:0000313" key="4">
    <source>
        <dbReference type="Proteomes" id="UP000027821"/>
    </source>
</evidence>
<evidence type="ECO:0000256" key="2">
    <source>
        <dbReference type="SAM" id="SignalP"/>
    </source>
</evidence>
<evidence type="ECO:0000256" key="1">
    <source>
        <dbReference type="ARBA" id="ARBA00022729"/>
    </source>
</evidence>
<dbReference type="InterPro" id="IPR050955">
    <property type="entry name" value="Plant_Biomass_Hydrol_Est"/>
</dbReference>
<dbReference type="eggNOG" id="COG1506">
    <property type="taxonomic scope" value="Bacteria"/>
</dbReference>
<dbReference type="SUPFAM" id="SSF53474">
    <property type="entry name" value="alpha/beta-Hydrolases"/>
    <property type="match status" value="1"/>
</dbReference>
<comment type="caution">
    <text evidence="3">The sequence shown here is derived from an EMBL/GenBank/DDBJ whole genome shotgun (WGS) entry which is preliminary data.</text>
</comment>
<evidence type="ECO:0008006" key="5">
    <source>
        <dbReference type="Google" id="ProtNLM"/>
    </source>
</evidence>
<dbReference type="Proteomes" id="UP000027821">
    <property type="component" value="Unassembled WGS sequence"/>
</dbReference>
<dbReference type="InterPro" id="IPR029058">
    <property type="entry name" value="AB_hydrolase_fold"/>
</dbReference>
<dbReference type="RefSeq" id="WP_035073361.1">
    <property type="nucleotide sequence ID" value="NZ_JMIH01000016.1"/>
</dbReference>
<dbReference type="AlphaFoldDB" id="A0A074KZG7"/>
<dbReference type="InterPro" id="IPR000801">
    <property type="entry name" value="Esterase-like"/>
</dbReference>
<feature type="chain" id="PRO_5001695545" description="Peptidase S9 prolyl oligopeptidase catalytic domain-containing protein" evidence="2">
    <location>
        <begin position="21"/>
        <end position="821"/>
    </location>
</feature>
<dbReference type="Pfam" id="PF00756">
    <property type="entry name" value="Esterase"/>
    <property type="match status" value="1"/>
</dbReference>
<dbReference type="OrthoDB" id="9764953at2"/>
<keyword evidence="4" id="KW-1185">Reference proteome</keyword>
<dbReference type="Gene3D" id="3.40.50.1820">
    <property type="entry name" value="alpha/beta hydrolase"/>
    <property type="match status" value="1"/>
</dbReference>
<dbReference type="PANTHER" id="PTHR43037:SF4">
    <property type="entry name" value="PEPTIDASE S9 PROLYL OLIGOPEPTIDASE CATALYTIC DOMAIN-CONTAINING PROTEIN"/>
    <property type="match status" value="1"/>
</dbReference>
<gene>
    <name evidence="3" type="ORF">EL17_09295</name>
</gene>
<proteinExistence type="predicted"/>
<dbReference type="STRING" id="1048983.EL17_09295"/>
<dbReference type="EMBL" id="JMIH01000016">
    <property type="protein sequence ID" value="KEO74314.1"/>
    <property type="molecule type" value="Genomic_DNA"/>
</dbReference>
<name>A0A074KZG7_9BACT</name>
<keyword evidence="1 2" id="KW-0732">Signal</keyword>
<sequence length="821" mass="90996">MNYILPVFLLLFCFSSPLLAQKPHQFTTGLILDAEVSYGREALIKDELAYQLFTGDFIAPTSADATFKTQSGESLPWKAVNADSTHTFRGDGISEGYIYLYYDSDKEQSALLNVAGHSMLFFNGIPYAGDIYKYGWLHSPVQLKKGRNEILVRASRFTRWNGLTAKLVFPENPISIYTADATLPHILVGEHQGTLTGAIVIINSTDQPLKGLSISSTINSKTITTEMASVPAMATRKVAFHFDAGTITKKDSISCLLQLIDRGKPIAESTVSIQALHPDEPHSRTFISEIDGSVQYYSVVPQTGGSQVNSALFLSVHGAEVEAISQARAYKPKDWGVIVAPTNRRPRGFNWEEWGRIDALEVLEIAKGHYKPDPQKIYLTGHSMGGHGTWFLGATYPEKWAAIAPCAGYPSLLAYGSADGKIPDPGTSETNNLLLQAGNGSNVLSLIRNYSSLGIYIHHGDSDRVVPVDYARQMRQELSTFHTDFSYYEYPGGSHWFGDESVDWPPIFDFFSHHSIPHDSSVHHLNFTTANPAVSSSHYWAQIHQQEKSLKMSKILLDRDMSHKTIKGSTENVAVLRLSLHNFKEGDTIQVLLDDQEAMDIVVDPNHRFVYLHHAGQWSLGTAPDTHHKGKLRNGTFKEPFNNRMVFVYGTKGDQEENAWAYQKAAYDAQVWYYRGNGAVDLIADKDFKPSKYPDRGVVIYGNAQTNLAWKQLLADSPIQVKKGLITVGDQVYNGTDIGAYFMWPRADSEVASIAVISGSGITGMKATVSNQYFAAGSGYPDFTIFSADMLINGYKSIKSTGFYNNEWKIDKKNLAAHSSL</sequence>
<evidence type="ECO:0000313" key="3">
    <source>
        <dbReference type="EMBL" id="KEO74314.1"/>
    </source>
</evidence>
<accession>A0A074KZG7</accession>
<reference evidence="3 4" key="1">
    <citation type="submission" date="2014-04" db="EMBL/GenBank/DDBJ databases">
        <title>Characterization and application of a salt tolerant electro-active bacterium.</title>
        <authorList>
            <person name="Yang L."/>
            <person name="Wei S."/>
            <person name="Tay Q.X.M."/>
        </authorList>
    </citation>
    <scope>NUCLEOTIDE SEQUENCE [LARGE SCALE GENOMIC DNA]</scope>
    <source>
        <strain evidence="3 4">LY1</strain>
    </source>
</reference>
<feature type="signal peptide" evidence="2">
    <location>
        <begin position="1"/>
        <end position="20"/>
    </location>
</feature>